<dbReference type="PANTHER" id="PTHR21497:SF53">
    <property type="entry name" value="E3 UBIQUITIN-PROTEIN LIGASE PRT6"/>
    <property type="match status" value="1"/>
</dbReference>
<protein>
    <recommendedName>
        <fullName evidence="10">E3 ubiquitin-protein ligase</fullName>
        <ecNumber evidence="10">2.3.2.27</ecNumber>
    </recommendedName>
</protein>
<dbReference type="GO" id="GO:0005737">
    <property type="term" value="C:cytoplasm"/>
    <property type="evidence" value="ECO:0007669"/>
    <property type="project" value="TreeGrafter"/>
</dbReference>
<reference evidence="14" key="1">
    <citation type="journal article" date="2016" name="Nat. Genet.">
        <title>A high-quality carrot genome assembly provides new insights into carotenoid accumulation and asterid genome evolution.</title>
        <authorList>
            <person name="Iorizzo M."/>
            <person name="Ellison S."/>
            <person name="Senalik D."/>
            <person name="Zeng P."/>
            <person name="Satapoomin P."/>
            <person name="Huang J."/>
            <person name="Bowman M."/>
            <person name="Iovene M."/>
            <person name="Sanseverino W."/>
            <person name="Cavagnaro P."/>
            <person name="Yildiz M."/>
            <person name="Macko-Podgorni A."/>
            <person name="Moranska E."/>
            <person name="Grzebelus E."/>
            <person name="Grzebelus D."/>
            <person name="Ashrafi H."/>
            <person name="Zheng Z."/>
            <person name="Cheng S."/>
            <person name="Spooner D."/>
            <person name="Van Deynze A."/>
            <person name="Simon P."/>
        </authorList>
    </citation>
    <scope>NUCLEOTIDE SEQUENCE</scope>
    <source>
        <tissue evidence="14">Leaf</tissue>
    </source>
</reference>
<organism evidence="14 15">
    <name type="scientific">Daucus carota subsp. sativus</name>
    <name type="common">Carrot</name>
    <dbReference type="NCBI Taxonomy" id="79200"/>
    <lineage>
        <taxon>Eukaryota</taxon>
        <taxon>Viridiplantae</taxon>
        <taxon>Streptophyta</taxon>
        <taxon>Embryophyta</taxon>
        <taxon>Tracheophyta</taxon>
        <taxon>Spermatophyta</taxon>
        <taxon>Magnoliopsida</taxon>
        <taxon>eudicotyledons</taxon>
        <taxon>Gunneridae</taxon>
        <taxon>Pentapetalae</taxon>
        <taxon>asterids</taxon>
        <taxon>campanulids</taxon>
        <taxon>Apiales</taxon>
        <taxon>Apiaceae</taxon>
        <taxon>Apioideae</taxon>
        <taxon>Scandiceae</taxon>
        <taxon>Daucinae</taxon>
        <taxon>Daucus</taxon>
        <taxon>Daucus sect. Daucus</taxon>
    </lineage>
</organism>
<feature type="region of interest" description="Disordered" evidence="11">
    <location>
        <begin position="600"/>
        <end position="621"/>
    </location>
</feature>
<evidence type="ECO:0000313" key="15">
    <source>
        <dbReference type="Proteomes" id="UP000077755"/>
    </source>
</evidence>
<dbReference type="Pfam" id="PF02207">
    <property type="entry name" value="zf-UBR"/>
    <property type="match status" value="1"/>
</dbReference>
<comment type="catalytic activity">
    <reaction evidence="1 10">
        <text>S-ubiquitinyl-[E2 ubiquitin-conjugating enzyme]-L-cysteine + [acceptor protein]-L-lysine = [E2 ubiquitin-conjugating enzyme]-L-cysteine + N(6)-ubiquitinyl-[acceptor protein]-L-lysine.</text>
        <dbReference type="EC" id="2.3.2.27"/>
    </reaction>
</comment>
<evidence type="ECO:0000256" key="5">
    <source>
        <dbReference type="ARBA" id="ARBA00022771"/>
    </source>
</evidence>
<dbReference type="SUPFAM" id="SSF46785">
    <property type="entry name" value="Winged helix' DNA-binding domain"/>
    <property type="match status" value="1"/>
</dbReference>
<evidence type="ECO:0000313" key="14">
    <source>
        <dbReference type="EMBL" id="WOG91189.1"/>
    </source>
</evidence>
<feature type="compositionally biased region" description="Polar residues" evidence="11">
    <location>
        <begin position="1384"/>
        <end position="1394"/>
    </location>
</feature>
<keyword evidence="12" id="KW-1133">Transmembrane helix</keyword>
<dbReference type="InterPro" id="IPR003126">
    <property type="entry name" value="Znf_UBR"/>
</dbReference>
<evidence type="ECO:0000256" key="2">
    <source>
        <dbReference type="ARBA" id="ARBA00004906"/>
    </source>
</evidence>
<dbReference type="GO" id="GO:0061630">
    <property type="term" value="F:ubiquitin protein ligase activity"/>
    <property type="evidence" value="ECO:0007669"/>
    <property type="project" value="UniProtKB-UniRule"/>
</dbReference>
<accession>A0AAF0WK81</accession>
<dbReference type="CDD" id="cd19673">
    <property type="entry name" value="UBR-box_UBR3"/>
    <property type="match status" value="1"/>
</dbReference>
<dbReference type="FunFam" id="2.10.110.30:FF:000002">
    <property type="entry name" value="Putative e3 ubiquitin-protein ligase ubr3"/>
    <property type="match status" value="1"/>
</dbReference>
<feature type="domain" description="UBR-type" evidence="13">
    <location>
        <begin position="115"/>
        <end position="185"/>
    </location>
</feature>
<evidence type="ECO:0000256" key="3">
    <source>
        <dbReference type="ARBA" id="ARBA00022679"/>
    </source>
</evidence>
<reference evidence="14" key="2">
    <citation type="submission" date="2022-03" db="EMBL/GenBank/DDBJ databases">
        <title>Draft title - Genomic analysis of global carrot germplasm unveils the trajectory of domestication and the origin of high carotenoid orange carrot.</title>
        <authorList>
            <person name="Iorizzo M."/>
            <person name="Ellison S."/>
            <person name="Senalik D."/>
            <person name="Macko-Podgorni A."/>
            <person name="Grzebelus D."/>
            <person name="Bostan H."/>
            <person name="Rolling W."/>
            <person name="Curaba J."/>
            <person name="Simon P."/>
        </authorList>
    </citation>
    <scope>NUCLEOTIDE SEQUENCE</scope>
    <source>
        <tissue evidence="14">Leaf</tissue>
    </source>
</reference>
<evidence type="ECO:0000256" key="8">
    <source>
        <dbReference type="ARBA" id="ARBA00046341"/>
    </source>
</evidence>
<keyword evidence="12" id="KW-0812">Transmembrane</keyword>
<evidence type="ECO:0000256" key="7">
    <source>
        <dbReference type="ARBA" id="ARBA00022833"/>
    </source>
</evidence>
<dbReference type="Gene3D" id="2.10.110.30">
    <property type="match status" value="1"/>
</dbReference>
<keyword evidence="6 10" id="KW-0833">Ubl conjugation pathway</keyword>
<gene>
    <name evidence="14" type="ORF">DCAR_0310437</name>
</gene>
<dbReference type="GO" id="GO:0000151">
    <property type="term" value="C:ubiquitin ligase complex"/>
    <property type="evidence" value="ECO:0007669"/>
    <property type="project" value="TreeGrafter"/>
</dbReference>
<dbReference type="InterPro" id="IPR039164">
    <property type="entry name" value="UBR1-like"/>
</dbReference>
<comment type="function">
    <text evidence="10">Ubiquitin ligase protein which is a component of the N-end rule pathway. Recognizes and binds to proteins bearing specific N-terminal residues that are destabilizing according to the N-end rule, leading to their ubiquitination and subsequent degradation.</text>
</comment>
<keyword evidence="12" id="KW-0472">Membrane</keyword>
<dbReference type="InterPro" id="IPR036390">
    <property type="entry name" value="WH_DNA-bd_sf"/>
</dbReference>
<feature type="zinc finger region" description="UBR-type" evidence="9">
    <location>
        <begin position="115"/>
        <end position="185"/>
    </location>
</feature>
<evidence type="ECO:0000256" key="11">
    <source>
        <dbReference type="SAM" id="MobiDB-lite"/>
    </source>
</evidence>
<dbReference type="InterPro" id="IPR055194">
    <property type="entry name" value="UBR1-like_WH"/>
</dbReference>
<dbReference type="GO" id="GO:0071596">
    <property type="term" value="P:ubiquitin-dependent protein catabolic process via the N-end rule pathway"/>
    <property type="evidence" value="ECO:0007669"/>
    <property type="project" value="UniProtKB-UniRule"/>
</dbReference>
<evidence type="ECO:0000256" key="6">
    <source>
        <dbReference type="ARBA" id="ARBA00022786"/>
    </source>
</evidence>
<keyword evidence="4 10" id="KW-0479">Metal-binding</keyword>
<dbReference type="PROSITE" id="PS51157">
    <property type="entry name" value="ZF_UBR"/>
    <property type="match status" value="1"/>
</dbReference>
<dbReference type="GO" id="GO:0016567">
    <property type="term" value="P:protein ubiquitination"/>
    <property type="evidence" value="ECO:0007669"/>
    <property type="project" value="UniProtKB-UniRule"/>
</dbReference>
<dbReference type="Pfam" id="PF22960">
    <property type="entry name" value="WHD_UBR1"/>
    <property type="match status" value="1"/>
</dbReference>
<dbReference type="EMBL" id="CP093345">
    <property type="protein sequence ID" value="WOG91189.1"/>
    <property type="molecule type" value="Genomic_DNA"/>
</dbReference>
<feature type="transmembrane region" description="Helical" evidence="12">
    <location>
        <begin position="1989"/>
        <end position="2015"/>
    </location>
</feature>
<comment type="pathway">
    <text evidence="2 10">Protein modification; protein ubiquitination.</text>
</comment>
<dbReference type="Pfam" id="PF18995">
    <property type="entry name" value="PRT6_C"/>
    <property type="match status" value="1"/>
</dbReference>
<evidence type="ECO:0000256" key="12">
    <source>
        <dbReference type="SAM" id="Phobius"/>
    </source>
</evidence>
<feature type="region of interest" description="Disordered" evidence="11">
    <location>
        <begin position="1382"/>
        <end position="1408"/>
    </location>
</feature>
<feature type="compositionally biased region" description="Polar residues" evidence="11">
    <location>
        <begin position="606"/>
        <end position="621"/>
    </location>
</feature>
<keyword evidence="3 10" id="KW-0808">Transferase</keyword>
<feature type="transmembrane region" description="Helical" evidence="12">
    <location>
        <begin position="2037"/>
        <end position="2056"/>
    </location>
</feature>
<dbReference type="PANTHER" id="PTHR21497">
    <property type="entry name" value="UBIQUITIN LIGASE E3 ALPHA-RELATED"/>
    <property type="match status" value="1"/>
</dbReference>
<keyword evidence="15" id="KW-1185">Reference proteome</keyword>
<evidence type="ECO:0000256" key="9">
    <source>
        <dbReference type="PROSITE-ProRule" id="PRU00508"/>
    </source>
</evidence>
<evidence type="ECO:0000259" key="13">
    <source>
        <dbReference type="PROSITE" id="PS51157"/>
    </source>
</evidence>
<keyword evidence="5 10" id="KW-0863">Zinc-finger</keyword>
<dbReference type="GO" id="GO:0008270">
    <property type="term" value="F:zinc ion binding"/>
    <property type="evidence" value="ECO:0007669"/>
    <property type="project" value="UniProtKB-UniRule"/>
</dbReference>
<dbReference type="InterPro" id="IPR044046">
    <property type="entry name" value="E3_ligase_UBR-like_C"/>
</dbReference>
<keyword evidence="7 10" id="KW-0862">Zinc</keyword>
<dbReference type="Proteomes" id="UP000077755">
    <property type="component" value="Chromosome 3"/>
</dbReference>
<proteinExistence type="inferred from homology"/>
<dbReference type="CDD" id="cd16482">
    <property type="entry name" value="RING-H2_UBR1-like"/>
    <property type="match status" value="1"/>
</dbReference>
<name>A0AAF0WK81_DAUCS</name>
<evidence type="ECO:0000256" key="4">
    <source>
        <dbReference type="ARBA" id="ARBA00022723"/>
    </source>
</evidence>
<comment type="similarity">
    <text evidence="8 10">Belongs to the E3 ubiquitin-protein ligase UBR1-like family.</text>
</comment>
<evidence type="ECO:0000256" key="1">
    <source>
        <dbReference type="ARBA" id="ARBA00000900"/>
    </source>
</evidence>
<dbReference type="EC" id="2.3.2.27" evidence="10"/>
<dbReference type="SMART" id="SM00396">
    <property type="entry name" value="ZnF_UBR1"/>
    <property type="match status" value="1"/>
</dbReference>
<evidence type="ECO:0000256" key="10">
    <source>
        <dbReference type="RuleBase" id="RU366018"/>
    </source>
</evidence>
<sequence length="2099" mass="235278">MGNSRRSTHIPPIIRLALQGVPEENFEQLQPGLVAYVKENKFRVPELVSAILPSDDEALETAAAEAQHESTKNRGGPSLQDQFRESMIWLQWLMFESEPDIALNYLAELNVGQRGVCGAVWGDNDIAYRCRTCEHDPTCAICVPCFQNGNHQDHDYSIIYTGGGCCDCGDVTAWKRDGFCSKHKGAEKIQPLPQEFADSVGPVLESLLLCWKKKLQLAENIFLQSPIATGYTKLTDELTCAVVDMLLNFCQFSESLLCFVSSRVYSLDNLLDILVRAERFLGDAAVKKLHNLLLKLLGEPLFKYEFAKVFLSYYPTVVNEAVKECNDKILKKYPLLSTFSVQIFTVPTLTPRLVKEVNLLSILLECLGEIFCFCEGDDFRLQVSTWGNLYEITLRVVEDIRFVMSHSVVPKYVARDRHDISRTWMKLLAFVQGMSPEKRETGIHIEEENDSMHLPFVLGHSIANIHSLLVAGAFSDSSIEDADCELFCDTYSQDFDDQDSQRHAKVGRLSQESNVSSVSGRSSTADYAHKTAEITSDIFPVPTSASLLLFECLRAIEHWLVVDNTSSPFLNVLSPKITSNSGKKFFALKRTLSKIKKGKLRPNHTHFPTGNDTSTSNVQSKQNSLRSDCINGLNLESAVGMEQETGSTSVGDNALEGEYMNEAFRALSLSDWPDISYDVSSQEISLHIPLHRLLSLILQITFRRCYGDKSPHAITAGPDQLSVIHHDFFGHVLGGCHPYGFSAFVMEHPLRIRVFCAEVHAGMWRKNGDAAILSCEWYRSVRWSEQGLELDLFLLQCCAALAPSDLYVNRIIDRFGLSSYLSLDLERSSEYEPVLMQEMLSLIIQIVKERRFCGLTPAECLQRELIYKLSTGDSTHSQLVKSLPRDLSKIGTLQEILDKVAVYSNPSGINQGMYKLRLAYYKELDLYHPRWTSRDLQIAEERYLRFCNVSALATQLPKWTNIYNPLNGLARIATSKPVLELVRATLYYAVFTDKSTISRAPDGVLVIALHLLSLAIDICYMWKESGEWSNSSADSVPILAFAGEEIKTGTSTGCNGHSLLSLLVSLMKIHRLENPENLAEAGSLNLSSLIDNLLKKFAELDHGCMTRLQRFAPEVVNKLLQAKSNSDKSITALDSESDKRKAKARERQAAVLEKMRAQQSKFMASVKSSTDEGLDASKVVQEVSSSDGGPELEDAEQVICSLCHDPKSKSPLSFLILLQKSRLLGLVDRGPPSWDLLEKKCVATSIHTTSTSSPRSNVSTSSELSSSQLTHLIQNAVNEFASHGQPREVNAFLEFVRSRFPATNIQLPDSLDVRREGDLLSLESLEERMYVLIRGAMHDNLMHSDLVDKMGSSAARDDVMTRNEEAKTLLLGKYIAAFSKESLDNPSPSGSTSSHNKKPQSKSTTASQAYDGFSPSDCDGIYLSSCGHAVHQACLDRYLSSLKDRYIRRIVFEGGHIVDPDQGEFLCPVCRGLANSVLPALPGDSEKLCRLPIAPARDLSDSAVSITPCNAGVHSLHLQQASALLLSAAKISGNDEIIKATPMQHNGRIRPDPESIFRVLCGMYFPGKDKIVSSGRVSQSMIMWDTLKYSIMSTEIAARSCRTSLLPEYSQTALLKELKSSSGFILSLLLKNVQNTRTKDALSFLLRLKGIKLFAESICSGFSVEKFPSHPCRQGGNMLCILENAETELRYPDIQFWARASDPILARDAFSSLMWVLFCLPWPTLVCEESFLSLVHIFYAVTITQAILTYRGKRQCSITELGYHDCLVSDIYKFMEESGVPQQYFVSNYTDTYSDIKDYIRSLSFPYLRRCALLWKVIHSSMPLEKMFKISPMHFVLRDEVLRSLASKWLRHFSQECKVRSLQCTTKLTPTVPYKLMLLPHLYQDLLQRYIKQTCSLCGKVPDDPALCLLCGDLCSPNWRPCCKKSGCQAHAMICGAGTGVFLLIRKTTILLQRSARQAPWPSPYLDMYGEEDIEMHRGKPLYLNQERYAALTYMLFGFHYLYIQSTCIITYSSICHIYNTLLLSASPSYPLSCKRIFSHSFSYFVILSFLLSFFMRSGSGPLGAKLLLVPHDVKFELTFQLNIHKNANYLIKMMLMIN</sequence>